<keyword evidence="2" id="KW-0808">Transferase</keyword>
<dbReference type="Gene3D" id="3.30.990.10">
    <property type="entry name" value="Formiminotransferase, N-terminal subdomain"/>
    <property type="match status" value="1"/>
</dbReference>
<dbReference type="GO" id="GO:0030409">
    <property type="term" value="F:glutamate formimidoyltransferase activity"/>
    <property type="evidence" value="ECO:0007669"/>
    <property type="project" value="UniProtKB-EC"/>
</dbReference>
<dbReference type="EC" id="2.1.2.5" evidence="1"/>
<dbReference type="OMA" id="TAPHREN"/>
<dbReference type="InterPro" id="IPR051623">
    <property type="entry name" value="FTCD"/>
</dbReference>
<dbReference type="InterPro" id="IPR019191">
    <property type="entry name" value="Essential_protein_Yae1_N"/>
</dbReference>
<dbReference type="OrthoDB" id="48036at2759"/>
<feature type="domain" description="Formiminotransferase N-terminal subdomain" evidence="4">
    <location>
        <begin position="141"/>
        <end position="334"/>
    </location>
</feature>
<evidence type="ECO:0000256" key="1">
    <source>
        <dbReference type="ARBA" id="ARBA00012252"/>
    </source>
</evidence>
<dbReference type="Proteomes" id="UP000189703">
    <property type="component" value="Unplaced"/>
</dbReference>
<dbReference type="PANTHER" id="PTHR12234">
    <property type="entry name" value="FORMIMINOTRANSFERASE-CYCLODEAMINASE"/>
    <property type="match status" value="1"/>
</dbReference>
<proteinExistence type="predicted"/>
<dbReference type="InterPro" id="IPR037070">
    <property type="entry name" value="Formiminotransferase_C_sf"/>
</dbReference>
<dbReference type="InterPro" id="IPR037064">
    <property type="entry name" value="Formiminotransferase_N_sf"/>
</dbReference>
<dbReference type="InParanoid" id="A0A1U8ALX7"/>
<dbReference type="InterPro" id="IPR013802">
    <property type="entry name" value="Formiminotransferase_C"/>
</dbReference>
<dbReference type="AlphaFoldDB" id="A0A1U8ALX7"/>
<evidence type="ECO:0000313" key="6">
    <source>
        <dbReference type="RefSeq" id="XP_010268812.1"/>
    </source>
</evidence>
<feature type="domain" description="Formiminotransferase C-terminal subdomain" evidence="3">
    <location>
        <begin position="339"/>
        <end position="429"/>
    </location>
</feature>
<organism evidence="5 6">
    <name type="scientific">Nelumbo nucifera</name>
    <name type="common">Sacred lotus</name>
    <dbReference type="NCBI Taxonomy" id="4432"/>
    <lineage>
        <taxon>Eukaryota</taxon>
        <taxon>Viridiplantae</taxon>
        <taxon>Streptophyta</taxon>
        <taxon>Embryophyta</taxon>
        <taxon>Tracheophyta</taxon>
        <taxon>Spermatophyta</taxon>
        <taxon>Magnoliopsida</taxon>
        <taxon>Proteales</taxon>
        <taxon>Nelumbonaceae</taxon>
        <taxon>Nelumbo</taxon>
    </lineage>
</organism>
<evidence type="ECO:0000256" key="2">
    <source>
        <dbReference type="ARBA" id="ARBA00022679"/>
    </source>
</evidence>
<reference evidence="6" key="1">
    <citation type="submission" date="2025-08" db="UniProtKB">
        <authorList>
            <consortium name="RefSeq"/>
        </authorList>
    </citation>
    <scope>IDENTIFICATION</scope>
</reference>
<dbReference type="RefSeq" id="XP_010268812.1">
    <property type="nucleotide sequence ID" value="XM_010270510.2"/>
</dbReference>
<protein>
    <recommendedName>
        <fullName evidence="1">glutamate formimidoyltransferase</fullName>
        <ecNumber evidence="1">2.1.2.5</ecNumber>
    </recommendedName>
</protein>
<sequence length="437" mass="48017">MEPKSSIAKFSDDIFDACVNLEETHFQEGYRDGFNDALALGRQEGREVGLKLGFQVGEEVGFYRGCVDVWNSAIRVDPTCFSSRIQKSIKQMEELIEKYPIQDPENESVQEIMDALRSKFKAISATLSMKLEYEGKMLKSMLACCKVYISESRNRAALESIEQAALLYREASIVNKFQDETYNRVGYTLVSKLAPNPSMDSVSLRGAVLSMVNAAFEAINLESHSGSHPRLGVVDHICFHPLAQTSLEQVALLAKTVAADIGSKLQVPTFLYGAANEKGRTLDSIRRQLGYFKPNTEGNQWSGGPVSESLTLQPDEGPARVTRAKGVMVIGATQWVDNYNVPVFSSDINAVRRIARQVSARGGGLASVQAMALTHGDDLIEVACNLLEPDRVGADQVQAEVERLAAKEGMAVGKGYYTDFSREKTIGNFYLKLGSLV</sequence>
<name>A0A1U8ALX7_NELNU</name>
<dbReference type="SMART" id="SM01222">
    <property type="entry name" value="FTCD_N"/>
    <property type="match status" value="1"/>
</dbReference>
<dbReference type="STRING" id="4432.A0A1U8ALX7"/>
<evidence type="ECO:0000313" key="5">
    <source>
        <dbReference type="Proteomes" id="UP000189703"/>
    </source>
</evidence>
<dbReference type="Gene3D" id="3.30.70.670">
    <property type="entry name" value="Formiminotransferase, C-terminal subdomain"/>
    <property type="match status" value="1"/>
</dbReference>
<accession>A0A1U8ALX7</accession>
<dbReference type="eggNOG" id="KOG4595">
    <property type="taxonomic scope" value="Eukaryota"/>
</dbReference>
<keyword evidence="5" id="KW-1185">Reference proteome</keyword>
<dbReference type="Pfam" id="PF07837">
    <property type="entry name" value="FTCD_N"/>
    <property type="match status" value="1"/>
</dbReference>
<dbReference type="SUPFAM" id="SSF55116">
    <property type="entry name" value="Formiminotransferase domain of formiminotransferase-cyclodeaminase"/>
    <property type="match status" value="1"/>
</dbReference>
<dbReference type="InterPro" id="IPR022384">
    <property type="entry name" value="FormiminoTrfase_cat_dom_sf"/>
</dbReference>
<dbReference type="GeneID" id="104605662"/>
<dbReference type="SMART" id="SM01221">
    <property type="entry name" value="FTCD"/>
    <property type="match status" value="1"/>
</dbReference>
<dbReference type="GO" id="GO:0005542">
    <property type="term" value="F:folic acid binding"/>
    <property type="evidence" value="ECO:0007669"/>
    <property type="project" value="InterPro"/>
</dbReference>
<gene>
    <name evidence="6" type="primary">LOC104605662</name>
</gene>
<dbReference type="Pfam" id="PF09811">
    <property type="entry name" value="Yae1_N"/>
    <property type="match status" value="1"/>
</dbReference>
<evidence type="ECO:0000259" key="3">
    <source>
        <dbReference type="SMART" id="SM01221"/>
    </source>
</evidence>
<dbReference type="InterPro" id="IPR012886">
    <property type="entry name" value="Formiminotransferase_N"/>
</dbReference>
<evidence type="ECO:0000259" key="4">
    <source>
        <dbReference type="SMART" id="SM01222"/>
    </source>
</evidence>
<dbReference type="PANTHER" id="PTHR12234:SF1">
    <property type="entry name" value="FORMIMINOTRANSFERASE N-TERMINAL SUBDOMAIN-CONTAINING PROTEIN"/>
    <property type="match status" value="1"/>
</dbReference>